<dbReference type="GO" id="GO:0015833">
    <property type="term" value="P:peptide transport"/>
    <property type="evidence" value="ECO:0007669"/>
    <property type="project" value="TreeGrafter"/>
</dbReference>
<dbReference type="Gene3D" id="3.90.76.10">
    <property type="entry name" value="Dipeptide-binding Protein, Domain 1"/>
    <property type="match status" value="1"/>
</dbReference>
<gene>
    <name evidence="5" type="ordered locus">Rru_A0799</name>
</gene>
<dbReference type="PANTHER" id="PTHR30290">
    <property type="entry name" value="PERIPLASMIC BINDING COMPONENT OF ABC TRANSPORTER"/>
    <property type="match status" value="1"/>
</dbReference>
<dbReference type="STRING" id="269796.Rru_A0799"/>
<dbReference type="GO" id="GO:1904680">
    <property type="term" value="F:peptide transmembrane transporter activity"/>
    <property type="evidence" value="ECO:0007669"/>
    <property type="project" value="TreeGrafter"/>
</dbReference>
<organism evidence="5 6">
    <name type="scientific">Rhodospirillum rubrum (strain ATCC 11170 / ATH 1.1.1 / DSM 467 / LMG 4362 / NCIMB 8255 / S1)</name>
    <dbReference type="NCBI Taxonomy" id="269796"/>
    <lineage>
        <taxon>Bacteria</taxon>
        <taxon>Pseudomonadati</taxon>
        <taxon>Pseudomonadota</taxon>
        <taxon>Alphaproteobacteria</taxon>
        <taxon>Rhodospirillales</taxon>
        <taxon>Rhodospirillaceae</taxon>
        <taxon>Rhodospirillum</taxon>
    </lineage>
</organism>
<dbReference type="SUPFAM" id="SSF53850">
    <property type="entry name" value="Periplasmic binding protein-like II"/>
    <property type="match status" value="1"/>
</dbReference>
<evidence type="ECO:0000256" key="3">
    <source>
        <dbReference type="SAM" id="SignalP"/>
    </source>
</evidence>
<dbReference type="PANTHER" id="PTHR30290:SF34">
    <property type="entry name" value="ABC TRANSPORTER, PERIPLASMIC OLIGO-PEPTIDE BINDING PROTEIN, PUTATIVE-RELATED"/>
    <property type="match status" value="1"/>
</dbReference>
<keyword evidence="6" id="KW-1185">Reference proteome</keyword>
<protein>
    <submittedName>
        <fullName evidence="5">Extracellular solute-binding protein, family 5</fullName>
    </submittedName>
</protein>
<dbReference type="EMBL" id="CP000230">
    <property type="protein sequence ID" value="ABC21603.1"/>
    <property type="molecule type" value="Genomic_DNA"/>
</dbReference>
<comment type="similarity">
    <text evidence="2">Belongs to the bacterial solute-binding protein 5 family.</text>
</comment>
<name>Q2RW92_RHORT</name>
<dbReference type="InterPro" id="IPR039424">
    <property type="entry name" value="SBP_5"/>
</dbReference>
<dbReference type="Pfam" id="PF00496">
    <property type="entry name" value="SBP_bac_5"/>
    <property type="match status" value="1"/>
</dbReference>
<dbReference type="Proteomes" id="UP000001929">
    <property type="component" value="Chromosome"/>
</dbReference>
<reference evidence="5 6" key="1">
    <citation type="journal article" date="2011" name="Stand. Genomic Sci.">
        <title>Complete genome sequence of Rhodospirillum rubrum type strain (S1).</title>
        <authorList>
            <person name="Munk A.C."/>
            <person name="Copeland A."/>
            <person name="Lucas S."/>
            <person name="Lapidus A."/>
            <person name="Del Rio T.G."/>
            <person name="Barry K."/>
            <person name="Detter J.C."/>
            <person name="Hammon N."/>
            <person name="Israni S."/>
            <person name="Pitluck S."/>
            <person name="Brettin T."/>
            <person name="Bruce D."/>
            <person name="Han C."/>
            <person name="Tapia R."/>
            <person name="Gilna P."/>
            <person name="Schmutz J."/>
            <person name="Larimer F."/>
            <person name="Land M."/>
            <person name="Kyrpides N.C."/>
            <person name="Mavromatis K."/>
            <person name="Richardson P."/>
            <person name="Rohde M."/>
            <person name="Goker M."/>
            <person name="Klenk H.P."/>
            <person name="Zhang Y."/>
            <person name="Roberts G.P."/>
            <person name="Reslewic S."/>
            <person name="Schwartz D.C."/>
        </authorList>
    </citation>
    <scope>NUCLEOTIDE SEQUENCE [LARGE SCALE GENOMIC DNA]</scope>
    <source>
        <strain evidence="6">ATCC 11170 / ATH 1.1.1 / DSM 467 / LMG 4362 / NCIMB 8255 / S1</strain>
    </source>
</reference>
<dbReference type="AlphaFoldDB" id="Q2RW92"/>
<evidence type="ECO:0000256" key="1">
    <source>
        <dbReference type="ARBA" id="ARBA00004418"/>
    </source>
</evidence>
<feature type="signal peptide" evidence="3">
    <location>
        <begin position="1"/>
        <end position="25"/>
    </location>
</feature>
<dbReference type="EnsemblBacteria" id="ABC21603">
    <property type="protein sequence ID" value="ABC21603"/>
    <property type="gene ID" value="Rru_A0799"/>
</dbReference>
<dbReference type="GO" id="GO:0043190">
    <property type="term" value="C:ATP-binding cassette (ABC) transporter complex"/>
    <property type="evidence" value="ECO:0007669"/>
    <property type="project" value="InterPro"/>
</dbReference>
<sequence>MGTMRWVLLAASAALLMAPASFAVAGTPKDTLVFARNIDEIISLDPAENFESVGGETLNNLYTRLVTFAPGDFGTLVGGAAESWTVSEDGKVFTFKIRPGLTFPSGRPLRAQDAAFSLQRAVILEKTPAFILTQFGWTKDNVKDLIQAPSDDTLRLTLPEERAPSLVINSLTATVASVVDAEEALAHAKDSDLGSEWLKTTAAGTGAYRLIEWKPKQALSFEANPKYYLGEVPLKRVIVRHIPDPSSQRLLLEKGDVDIARDLTPDQIATLEGKKNFHIWTDPKQTVYYLNLNLKNPELAKPKVREAIRWLVDYKGLAETVLKGRVEVHQAIIGKGTFGSLDETPFRLDVAKAKALLAEAGVADGFKITIDSANSPPASDIAQSLQSTFAQAGITLEIIQSDRKQLLTKYRARAHDIVIITWEPDYLDPHSSTDYFTRNTDNSDSAKSKTLAWRASWDIPELTRETDKAVLEIDTEKRKAAYLALQREIQTDSPIVVLFQKVDQTAGRQEVTGFDSGPTGDTLVYARIRKD</sequence>
<dbReference type="InterPro" id="IPR030678">
    <property type="entry name" value="Peptide/Ni-bd"/>
</dbReference>
<feature type="chain" id="PRO_5004214990" evidence="3">
    <location>
        <begin position="26"/>
        <end position="531"/>
    </location>
</feature>
<evidence type="ECO:0000313" key="6">
    <source>
        <dbReference type="Proteomes" id="UP000001929"/>
    </source>
</evidence>
<evidence type="ECO:0000256" key="2">
    <source>
        <dbReference type="ARBA" id="ARBA00005695"/>
    </source>
</evidence>
<dbReference type="PhylomeDB" id="Q2RW92"/>
<evidence type="ECO:0000313" key="5">
    <source>
        <dbReference type="EMBL" id="ABC21603.1"/>
    </source>
</evidence>
<accession>Q2RW92</accession>
<dbReference type="Gene3D" id="3.40.190.10">
    <property type="entry name" value="Periplasmic binding protein-like II"/>
    <property type="match status" value="1"/>
</dbReference>
<evidence type="ECO:0000259" key="4">
    <source>
        <dbReference type="Pfam" id="PF00496"/>
    </source>
</evidence>
<dbReference type="Gene3D" id="3.10.105.10">
    <property type="entry name" value="Dipeptide-binding Protein, Domain 3"/>
    <property type="match status" value="1"/>
</dbReference>
<dbReference type="RefSeq" id="WP_011388557.1">
    <property type="nucleotide sequence ID" value="NC_007643.1"/>
</dbReference>
<feature type="domain" description="Solute-binding protein family 5" evidence="4">
    <location>
        <begin position="76"/>
        <end position="443"/>
    </location>
</feature>
<comment type="subcellular location">
    <subcellularLocation>
        <location evidence="1">Periplasm</location>
    </subcellularLocation>
</comment>
<dbReference type="CDD" id="cd08512">
    <property type="entry name" value="PBP2_NikA_DppA_OppA_like_7"/>
    <property type="match status" value="1"/>
</dbReference>
<dbReference type="InterPro" id="IPR000914">
    <property type="entry name" value="SBP_5_dom"/>
</dbReference>
<dbReference type="KEGG" id="rru:Rru_A0799"/>
<dbReference type="HOGENOM" id="CLU_017028_7_2_5"/>
<dbReference type="PIRSF" id="PIRSF002741">
    <property type="entry name" value="MppA"/>
    <property type="match status" value="1"/>
</dbReference>
<proteinExistence type="inferred from homology"/>
<dbReference type="PATRIC" id="fig|269796.9.peg.854"/>
<keyword evidence="3" id="KW-0732">Signal</keyword>
<dbReference type="GO" id="GO:0030288">
    <property type="term" value="C:outer membrane-bounded periplasmic space"/>
    <property type="evidence" value="ECO:0007669"/>
    <property type="project" value="UniProtKB-ARBA"/>
</dbReference>
<dbReference type="eggNOG" id="COG0747">
    <property type="taxonomic scope" value="Bacteria"/>
</dbReference>